<dbReference type="InterPro" id="IPR007159">
    <property type="entry name" value="SpoVT-AbrB_dom"/>
</dbReference>
<dbReference type="RefSeq" id="WP_229525167.1">
    <property type="nucleotide sequence ID" value="NZ_JAFFQR010000087.1"/>
</dbReference>
<organism evidence="2 3">
    <name type="scientific">Paenibacillus farraposensis</name>
    <dbReference type="NCBI Taxonomy" id="2807095"/>
    <lineage>
        <taxon>Bacteria</taxon>
        <taxon>Bacillati</taxon>
        <taxon>Bacillota</taxon>
        <taxon>Bacilli</taxon>
        <taxon>Bacillales</taxon>
        <taxon>Paenibacillaceae</taxon>
        <taxon>Paenibacillus</taxon>
    </lineage>
</organism>
<dbReference type="GO" id="GO:0003677">
    <property type="term" value="F:DNA binding"/>
    <property type="evidence" value="ECO:0007669"/>
    <property type="project" value="UniProtKB-KW"/>
</dbReference>
<gene>
    <name evidence="2" type="ORF">ACFQ5D_22800</name>
</gene>
<dbReference type="InterPro" id="IPR037914">
    <property type="entry name" value="SpoVT-AbrB_sf"/>
</dbReference>
<comment type="caution">
    <text evidence="2">The sequence shown here is derived from an EMBL/GenBank/DDBJ whole genome shotgun (WGS) entry which is preliminary data.</text>
</comment>
<dbReference type="Gene3D" id="2.10.260.10">
    <property type="match status" value="1"/>
</dbReference>
<dbReference type="EMBL" id="JBHTNZ010000068">
    <property type="protein sequence ID" value="MFD1464113.1"/>
    <property type="molecule type" value="Genomic_DNA"/>
</dbReference>
<dbReference type="SMART" id="SM00966">
    <property type="entry name" value="SpoVT_AbrB"/>
    <property type="match status" value="1"/>
</dbReference>
<proteinExistence type="predicted"/>
<name>A0ABW4DJU9_9BACL</name>
<feature type="domain" description="SpoVT-AbrB" evidence="1">
    <location>
        <begin position="12"/>
        <end position="58"/>
    </location>
</feature>
<keyword evidence="3" id="KW-1185">Reference proteome</keyword>
<dbReference type="NCBIfam" id="TIGR01439">
    <property type="entry name" value="lp_hng_hel_AbrB"/>
    <property type="match status" value="1"/>
</dbReference>
<dbReference type="Pfam" id="PF04014">
    <property type="entry name" value="MazE_antitoxin"/>
    <property type="match status" value="1"/>
</dbReference>
<evidence type="ECO:0000313" key="2">
    <source>
        <dbReference type="EMBL" id="MFD1464113.1"/>
    </source>
</evidence>
<dbReference type="SUPFAM" id="SSF89447">
    <property type="entry name" value="AbrB/MazE/MraZ-like"/>
    <property type="match status" value="1"/>
</dbReference>
<reference evidence="3" key="1">
    <citation type="journal article" date="2019" name="Int. J. Syst. Evol. Microbiol.">
        <title>The Global Catalogue of Microorganisms (GCM) 10K type strain sequencing project: providing services to taxonomists for standard genome sequencing and annotation.</title>
        <authorList>
            <consortium name="The Broad Institute Genomics Platform"/>
            <consortium name="The Broad Institute Genome Sequencing Center for Infectious Disease"/>
            <person name="Wu L."/>
            <person name="Ma J."/>
        </authorList>
    </citation>
    <scope>NUCLEOTIDE SEQUENCE [LARGE SCALE GENOMIC DNA]</scope>
    <source>
        <strain evidence="3">CCM 9147</strain>
    </source>
</reference>
<keyword evidence="2" id="KW-0238">DNA-binding</keyword>
<dbReference type="Proteomes" id="UP001597340">
    <property type="component" value="Unassembled WGS sequence"/>
</dbReference>
<protein>
    <submittedName>
        <fullName evidence="2">AbrB/MazE/SpoVT family DNA-binding domain-containing protein</fullName>
    </submittedName>
</protein>
<evidence type="ECO:0000259" key="1">
    <source>
        <dbReference type="SMART" id="SM00966"/>
    </source>
</evidence>
<accession>A0ABW4DJU9</accession>
<sequence length="80" mass="8845">MAKKKLGTDNIRPVNPNGGIVIPKSIREDMDLETGDMVKLVRFAKGQYVIAKVDPDKLNELLTIDSLPVYDASNSSKENE</sequence>
<evidence type="ECO:0000313" key="3">
    <source>
        <dbReference type="Proteomes" id="UP001597340"/>
    </source>
</evidence>